<organism evidence="6 7">
    <name type="scientific">Staphylococcus pseudintermedius</name>
    <dbReference type="NCBI Taxonomy" id="283734"/>
    <lineage>
        <taxon>Bacteria</taxon>
        <taxon>Bacillati</taxon>
        <taxon>Bacillota</taxon>
        <taxon>Bacilli</taxon>
        <taxon>Bacillales</taxon>
        <taxon>Staphylococcaceae</taxon>
        <taxon>Staphylococcus</taxon>
        <taxon>Staphylococcus intermedius group</taxon>
    </lineage>
</organism>
<evidence type="ECO:0000313" key="7">
    <source>
        <dbReference type="Proteomes" id="UP000246800"/>
    </source>
</evidence>
<dbReference type="PANTHER" id="PTHR43814">
    <property type="entry name" value="ARGININOSUCCINATE LYASE"/>
    <property type="match status" value="1"/>
</dbReference>
<dbReference type="Pfam" id="PF14698">
    <property type="entry name" value="ASL_C2"/>
    <property type="match status" value="1"/>
</dbReference>
<dbReference type="PANTHER" id="PTHR43814:SF1">
    <property type="entry name" value="ARGININOSUCCINATE LYASE"/>
    <property type="match status" value="1"/>
</dbReference>
<evidence type="ECO:0000256" key="2">
    <source>
        <dbReference type="ARBA" id="ARBA00022571"/>
    </source>
</evidence>
<dbReference type="GO" id="GO:0042450">
    <property type="term" value="P:L-arginine biosynthetic process via ornithine"/>
    <property type="evidence" value="ECO:0007669"/>
    <property type="project" value="InterPro"/>
</dbReference>
<evidence type="ECO:0000256" key="1">
    <source>
        <dbReference type="ARBA" id="ARBA00012338"/>
    </source>
</evidence>
<evidence type="ECO:0000256" key="3">
    <source>
        <dbReference type="ARBA" id="ARBA00022605"/>
    </source>
</evidence>
<keyword evidence="4 6" id="KW-0456">Lyase</keyword>
<dbReference type="Gene3D" id="1.10.40.30">
    <property type="entry name" value="Fumarase/aspartase (C-terminal domain)"/>
    <property type="match status" value="1"/>
</dbReference>
<dbReference type="FunFam" id="1.10.40.30:FF:000001">
    <property type="entry name" value="Argininosuccinate lyase"/>
    <property type="match status" value="1"/>
</dbReference>
<comment type="caution">
    <text evidence="6">The sequence shown here is derived from an EMBL/GenBank/DDBJ whole genome shotgun (WGS) entry which is preliminary data.</text>
</comment>
<keyword evidence="3" id="KW-0028">Amino-acid biosynthesis</keyword>
<dbReference type="GO" id="GO:0005829">
    <property type="term" value="C:cytosol"/>
    <property type="evidence" value="ECO:0007669"/>
    <property type="project" value="TreeGrafter"/>
</dbReference>
<gene>
    <name evidence="6" type="ORF">DD902_15590</name>
</gene>
<sequence>IKGSLRIFEGMIQTMTINKERLNQTVKEDFSNATELADYLVTKNIPFRTAHEIVGKIVLECIQQGHYLLDVPLSTYQQHHSS</sequence>
<feature type="non-terminal residue" evidence="6">
    <location>
        <position position="82"/>
    </location>
</feature>
<proteinExistence type="predicted"/>
<name>A0A317YNP7_STAPS</name>
<reference evidence="6 7" key="1">
    <citation type="journal article" date="2018" name="Vet. Microbiol.">
        <title>Clonal diversity and geographic distribution of methicillin-resistant Staphylococcus pseudintermedius from Australian animals: Discovery of novel sequence types.</title>
        <authorList>
            <person name="Worthing K.A."/>
            <person name="Abraham S."/>
            <person name="Coombs G.W."/>
            <person name="Pang S."/>
            <person name="Saputra S."/>
            <person name="Jordan D."/>
            <person name="Trott D.J."/>
            <person name="Norris J.M."/>
        </authorList>
    </citation>
    <scope>NUCLEOTIDE SEQUENCE [LARGE SCALE GENOMIC DNA]</scope>
    <source>
        <strain evidence="6 7">ST525 1</strain>
    </source>
</reference>
<dbReference type="Gene3D" id="1.20.200.10">
    <property type="entry name" value="Fumarase/aspartase (Central domain)"/>
    <property type="match status" value="1"/>
</dbReference>
<dbReference type="InterPro" id="IPR029419">
    <property type="entry name" value="Arg_succ_lyase_C"/>
</dbReference>
<dbReference type="EC" id="4.3.2.1" evidence="1"/>
<evidence type="ECO:0000313" key="6">
    <source>
        <dbReference type="EMBL" id="PWZ67639.1"/>
    </source>
</evidence>
<evidence type="ECO:0000259" key="5">
    <source>
        <dbReference type="Pfam" id="PF14698"/>
    </source>
</evidence>
<feature type="non-terminal residue" evidence="6">
    <location>
        <position position="1"/>
    </location>
</feature>
<dbReference type="SUPFAM" id="SSF48557">
    <property type="entry name" value="L-aspartase-like"/>
    <property type="match status" value="1"/>
</dbReference>
<evidence type="ECO:0000256" key="4">
    <source>
        <dbReference type="ARBA" id="ARBA00023239"/>
    </source>
</evidence>
<dbReference type="InterPro" id="IPR009049">
    <property type="entry name" value="Argininosuccinate_lyase"/>
</dbReference>
<feature type="domain" description="Argininosuccinate lyase C-terminal" evidence="5">
    <location>
        <begin position="30"/>
        <end position="80"/>
    </location>
</feature>
<dbReference type="GO" id="GO:0004056">
    <property type="term" value="F:argininosuccinate lyase activity"/>
    <property type="evidence" value="ECO:0007669"/>
    <property type="project" value="UniProtKB-EC"/>
</dbReference>
<dbReference type="AlphaFoldDB" id="A0A317YNP7"/>
<protein>
    <recommendedName>
        <fullName evidence="1">argininosuccinate lyase</fullName>
        <ecNumber evidence="1">4.3.2.1</ecNumber>
    </recommendedName>
</protein>
<accession>A0A317YNP7</accession>
<dbReference type="Proteomes" id="UP000246800">
    <property type="component" value="Unassembled WGS sequence"/>
</dbReference>
<dbReference type="InterPro" id="IPR008948">
    <property type="entry name" value="L-Aspartase-like"/>
</dbReference>
<dbReference type="EMBL" id="QEIT01000669">
    <property type="protein sequence ID" value="PWZ67639.1"/>
    <property type="molecule type" value="Genomic_DNA"/>
</dbReference>
<keyword evidence="2" id="KW-0055">Arginine biosynthesis</keyword>